<sequence length="101" mass="10688">MWRMPRGFVIAAGYLHSSLARFGRPPKQQPAEACKPAAGMDPWACGAQLRNLSSSALSLFPSHSPYAAPGLAAAESLVLDHVGRIALIRRTSRPDGSGPHA</sequence>
<evidence type="ECO:0000313" key="1">
    <source>
        <dbReference type="EMBL" id="PFH56629.1"/>
    </source>
</evidence>
<dbReference type="Proteomes" id="UP000037136">
    <property type="component" value="Unassembled WGS sequence"/>
</dbReference>
<comment type="caution">
    <text evidence="1">The sequence shown here is derived from an EMBL/GenBank/DDBJ whole genome shotgun (WGS) entry which is preliminary data.</text>
</comment>
<protein>
    <submittedName>
        <fullName evidence="1">Uncharacterized protein</fullName>
    </submittedName>
</protein>
<name>A0A2A9P5B8_OPHUN</name>
<organism evidence="1 2">
    <name type="scientific">Ophiocordyceps unilateralis</name>
    <name type="common">Zombie-ant fungus</name>
    <name type="synonym">Torrubia unilateralis</name>
    <dbReference type="NCBI Taxonomy" id="268505"/>
    <lineage>
        <taxon>Eukaryota</taxon>
        <taxon>Fungi</taxon>
        <taxon>Dikarya</taxon>
        <taxon>Ascomycota</taxon>
        <taxon>Pezizomycotina</taxon>
        <taxon>Sordariomycetes</taxon>
        <taxon>Hypocreomycetidae</taxon>
        <taxon>Hypocreales</taxon>
        <taxon>Ophiocordycipitaceae</taxon>
        <taxon>Ophiocordyceps</taxon>
    </lineage>
</organism>
<proteinExistence type="predicted"/>
<keyword evidence="2" id="KW-1185">Reference proteome</keyword>
<evidence type="ECO:0000313" key="2">
    <source>
        <dbReference type="Proteomes" id="UP000037136"/>
    </source>
</evidence>
<reference evidence="1 2" key="1">
    <citation type="journal article" date="2015" name="BMC Genomics">
        <title>Gene expression during zombie ant biting behavior reflects the complexity underlying fungal parasitic behavioral manipulation.</title>
        <authorList>
            <person name="de Bekker C."/>
            <person name="Ohm R.A."/>
            <person name="Loreto R.G."/>
            <person name="Sebastian A."/>
            <person name="Albert I."/>
            <person name="Merrow M."/>
            <person name="Brachmann A."/>
            <person name="Hughes D.P."/>
        </authorList>
    </citation>
    <scope>NUCLEOTIDE SEQUENCE [LARGE SCALE GENOMIC DNA]</scope>
    <source>
        <strain evidence="1 2">SC16a</strain>
    </source>
</reference>
<reference evidence="1 2" key="2">
    <citation type="journal article" date="2017" name="Sci. Rep.">
        <title>Ant-infecting Ophiocordyceps genomes reveal a high diversity of potential behavioral manipulation genes and a possible major role for enterotoxins.</title>
        <authorList>
            <person name="de Bekker C."/>
            <person name="Ohm R.A."/>
            <person name="Evans H.C."/>
            <person name="Brachmann A."/>
            <person name="Hughes D.P."/>
        </authorList>
    </citation>
    <scope>NUCLEOTIDE SEQUENCE [LARGE SCALE GENOMIC DNA]</scope>
    <source>
        <strain evidence="1 2">SC16a</strain>
    </source>
</reference>
<dbReference type="AlphaFoldDB" id="A0A2A9P5B8"/>
<dbReference type="EMBL" id="LAZP02000539">
    <property type="protein sequence ID" value="PFH56629.1"/>
    <property type="molecule type" value="Genomic_DNA"/>
</dbReference>
<accession>A0A2A9P5B8</accession>
<gene>
    <name evidence="1" type="ORF">XA68_16209</name>
</gene>